<dbReference type="PROSITE" id="PS50943">
    <property type="entry name" value="HTH_CROC1"/>
    <property type="match status" value="1"/>
</dbReference>
<dbReference type="Gene3D" id="1.10.260.40">
    <property type="entry name" value="lambda repressor-like DNA-binding domains"/>
    <property type="match status" value="1"/>
</dbReference>
<evidence type="ECO:0000259" key="1">
    <source>
        <dbReference type="PROSITE" id="PS50943"/>
    </source>
</evidence>
<reference evidence="3" key="1">
    <citation type="submission" date="2016-06" db="EMBL/GenBank/DDBJ databases">
        <title>Complete genome sequence of Actinoalloteichus fjordicus DSM 46855 (=ADI127-17), type strain of the new species Actinoalloteichus fjordicus.</title>
        <authorList>
            <person name="Ruckert C."/>
            <person name="Nouioui I."/>
            <person name="Willmese J."/>
            <person name="van Wezel G."/>
            <person name="Klenk H.-P."/>
            <person name="Kalinowski J."/>
            <person name="Zotchev S.B."/>
        </authorList>
    </citation>
    <scope>NUCLEOTIDE SEQUENCE [LARGE SCALE GENOMIC DNA]</scope>
    <source>
        <strain evidence="3">ADI127-7</strain>
    </source>
</reference>
<proteinExistence type="predicted"/>
<accession>A0AAC9PS31</accession>
<dbReference type="EMBL" id="CP016076">
    <property type="protein sequence ID" value="APU14572.1"/>
    <property type="molecule type" value="Genomic_DNA"/>
</dbReference>
<dbReference type="Proteomes" id="UP000185511">
    <property type="component" value="Chromosome"/>
</dbReference>
<dbReference type="Pfam" id="PF13560">
    <property type="entry name" value="HTH_31"/>
    <property type="match status" value="1"/>
</dbReference>
<dbReference type="InterPro" id="IPR043917">
    <property type="entry name" value="DUF5753"/>
</dbReference>
<protein>
    <submittedName>
        <fullName evidence="2">DNA binding protein with helix-turn-helix domain</fullName>
    </submittedName>
</protein>
<gene>
    <name evidence="2" type="ORF">UA74_12560</name>
</gene>
<dbReference type="KEGG" id="acad:UA74_12560"/>
<organism evidence="2 3">
    <name type="scientific">Actinoalloteichus fjordicus</name>
    <dbReference type="NCBI Taxonomy" id="1612552"/>
    <lineage>
        <taxon>Bacteria</taxon>
        <taxon>Bacillati</taxon>
        <taxon>Actinomycetota</taxon>
        <taxon>Actinomycetes</taxon>
        <taxon>Pseudonocardiales</taxon>
        <taxon>Pseudonocardiaceae</taxon>
        <taxon>Actinoalloteichus</taxon>
    </lineage>
</organism>
<name>A0AAC9PS31_9PSEU</name>
<keyword evidence="3" id="KW-1185">Reference proteome</keyword>
<dbReference type="AlphaFoldDB" id="A0AAC9PS31"/>
<dbReference type="InterPro" id="IPR001387">
    <property type="entry name" value="Cro/C1-type_HTH"/>
</dbReference>
<dbReference type="Pfam" id="PF19054">
    <property type="entry name" value="DUF5753"/>
    <property type="match status" value="1"/>
</dbReference>
<sequence length="281" mass="31165">MVGRGDPSPLRWLIGVELARFRNAHRLALSEVSARLQMSRAKVGHLETGHQQQSPDDIAAVLKLYGAEQRDIDRLTSLAGRADDATWWAAWANLVPDWLKTFVGLEGLAAREFVFEPLIIPGLLQTEAYAEIVTAGTPRVRADHGERFVGFRMARARRLSEGDHPLHLHAVIGEAALRLRVGTAEVRRDQLSHLVRMAELPNVTIQVLRPEDGLHTAMTGQFVVLDFDEARSIAYAELHDGSVYVQDPDQVRSYSLVAENLQRVALGPTQSSTLIKSMTEA</sequence>
<feature type="domain" description="HTH cro/C1-type" evidence="1">
    <location>
        <begin position="18"/>
        <end position="72"/>
    </location>
</feature>
<dbReference type="SUPFAM" id="SSF47413">
    <property type="entry name" value="lambda repressor-like DNA-binding domains"/>
    <property type="match status" value="1"/>
</dbReference>
<evidence type="ECO:0000313" key="3">
    <source>
        <dbReference type="Proteomes" id="UP000185511"/>
    </source>
</evidence>
<dbReference type="InterPro" id="IPR010982">
    <property type="entry name" value="Lambda_DNA-bd_dom_sf"/>
</dbReference>
<evidence type="ECO:0000313" key="2">
    <source>
        <dbReference type="EMBL" id="APU14572.1"/>
    </source>
</evidence>
<dbReference type="GO" id="GO:0003677">
    <property type="term" value="F:DNA binding"/>
    <property type="evidence" value="ECO:0007669"/>
    <property type="project" value="InterPro"/>
</dbReference>